<dbReference type="EMBL" id="QTKX01000001">
    <property type="protein sequence ID" value="MBS8264722.1"/>
    <property type="molecule type" value="Genomic_DNA"/>
</dbReference>
<evidence type="ECO:0000313" key="3">
    <source>
        <dbReference type="Proteomes" id="UP000761411"/>
    </source>
</evidence>
<keyword evidence="1" id="KW-0472">Membrane</keyword>
<organism evidence="2 3">
    <name type="scientific">Mesobacillus boroniphilus</name>
    <dbReference type="NCBI Taxonomy" id="308892"/>
    <lineage>
        <taxon>Bacteria</taxon>
        <taxon>Bacillati</taxon>
        <taxon>Bacillota</taxon>
        <taxon>Bacilli</taxon>
        <taxon>Bacillales</taxon>
        <taxon>Bacillaceae</taxon>
        <taxon>Mesobacillus</taxon>
    </lineage>
</organism>
<feature type="transmembrane region" description="Helical" evidence="1">
    <location>
        <begin position="85"/>
        <end position="115"/>
    </location>
</feature>
<keyword evidence="3" id="KW-1185">Reference proteome</keyword>
<feature type="transmembrane region" description="Helical" evidence="1">
    <location>
        <begin position="5"/>
        <end position="24"/>
    </location>
</feature>
<reference evidence="2 3" key="1">
    <citation type="journal article" date="2021" name="Microorganisms">
        <title>Bacterial Dimethylsulfoniopropionate Biosynthesis in the East China Sea.</title>
        <authorList>
            <person name="Liu J."/>
            <person name="Zhang Y."/>
            <person name="Liu J."/>
            <person name="Zhong H."/>
            <person name="Williams B.T."/>
            <person name="Zheng Y."/>
            <person name="Curson A.R.J."/>
            <person name="Sun C."/>
            <person name="Sun H."/>
            <person name="Song D."/>
            <person name="Wagner Mackenzie B."/>
            <person name="Bermejo Martinez A."/>
            <person name="Todd J.D."/>
            <person name="Zhang X.H."/>
        </authorList>
    </citation>
    <scope>NUCLEOTIDE SEQUENCE [LARGE SCALE GENOMIC DNA]</scope>
    <source>
        <strain evidence="2 3">ESS08</strain>
    </source>
</reference>
<evidence type="ECO:0000313" key="2">
    <source>
        <dbReference type="EMBL" id="MBS8264722.1"/>
    </source>
</evidence>
<protein>
    <submittedName>
        <fullName evidence="2">Uncharacterized protein</fullName>
    </submittedName>
</protein>
<name>A0A944CLG8_9BACI</name>
<dbReference type="AlphaFoldDB" id="A0A944CLG8"/>
<dbReference type="RefSeq" id="WP_213368299.1">
    <property type="nucleotide sequence ID" value="NZ_QTKX01000001.1"/>
</dbReference>
<evidence type="ECO:0000256" key="1">
    <source>
        <dbReference type="SAM" id="Phobius"/>
    </source>
</evidence>
<sequence length="130" mass="14612">MLWKVFRLVIGLFCGYLVVNWMTVVIPFHSDEFLGEFIFNPFEFLAMTIALVFGMYSMGGLIRGGAIAVISILKGIEWSALDLMLAIACLGCFFLLLALGVWQTAIFFVFCLLYGMMSFSSTEDECEDQI</sequence>
<accession>A0A944CLG8</accession>
<feature type="transmembrane region" description="Helical" evidence="1">
    <location>
        <begin position="44"/>
        <end position="73"/>
    </location>
</feature>
<keyword evidence="1" id="KW-0812">Transmembrane</keyword>
<comment type="caution">
    <text evidence="2">The sequence shown here is derived from an EMBL/GenBank/DDBJ whole genome shotgun (WGS) entry which is preliminary data.</text>
</comment>
<proteinExistence type="predicted"/>
<gene>
    <name evidence="2" type="ORF">DYI25_09760</name>
</gene>
<dbReference type="Proteomes" id="UP000761411">
    <property type="component" value="Unassembled WGS sequence"/>
</dbReference>
<keyword evidence="1" id="KW-1133">Transmembrane helix</keyword>